<sequence length="358" mass="38821">MARVLHSKNSSEQTFVSDDEHLIRSAAVTIREGIGAAWNSPGDAISAIADSFICSKVADATSTAVDEQPDWEGNILKPLIETCVDICTTPNKNLRAITHSVAVVLLAYDIIRQRNAVLTQTDYDFLVKSFDRYVFVDILTAISEVVNAEFEQCSGLSNDFAQVNALFILESLLSESAIRFEQQGVSAPELVPMPSDIKPVEASNDAPLVSTTSAPPPQLQAAASRDVQIQYYLNPGCAVEVDCVTSIDFPRDALMLETSVGLRVQIEEGVIVSEVKGKSRTVEIRAPTADGFDLSATITLSPGKDYMIEDVISVERVDEMLGWTIFETAKATIWVGSGPYDVERIGASIKVNSVHTSD</sequence>
<dbReference type="EMBL" id="JAKJXO020000001">
    <property type="protein sequence ID" value="KAL1611934.1"/>
    <property type="molecule type" value="Genomic_DNA"/>
</dbReference>
<gene>
    <name evidence="1" type="ORF">SLS60_000157</name>
</gene>
<comment type="caution">
    <text evidence="1">The sequence shown here is derived from an EMBL/GenBank/DDBJ whole genome shotgun (WGS) entry which is preliminary data.</text>
</comment>
<name>A0ABR3S5G3_9PLEO</name>
<keyword evidence="2" id="KW-1185">Reference proteome</keyword>
<reference evidence="1 2" key="1">
    <citation type="submission" date="2024-02" db="EMBL/GenBank/DDBJ databases">
        <title>De novo assembly and annotation of 12 fungi associated with fruit tree decline syndrome in Ontario, Canada.</title>
        <authorList>
            <person name="Sulman M."/>
            <person name="Ellouze W."/>
            <person name="Ilyukhin E."/>
        </authorList>
    </citation>
    <scope>NUCLEOTIDE SEQUENCE [LARGE SCALE GENOMIC DNA]</scope>
    <source>
        <strain evidence="1 2">M42-189</strain>
    </source>
</reference>
<dbReference type="Proteomes" id="UP001521785">
    <property type="component" value="Unassembled WGS sequence"/>
</dbReference>
<accession>A0ABR3S5G3</accession>
<proteinExistence type="predicted"/>
<organism evidence="1 2">
    <name type="scientific">Paraconiothyrium brasiliense</name>
    <dbReference type="NCBI Taxonomy" id="300254"/>
    <lineage>
        <taxon>Eukaryota</taxon>
        <taxon>Fungi</taxon>
        <taxon>Dikarya</taxon>
        <taxon>Ascomycota</taxon>
        <taxon>Pezizomycotina</taxon>
        <taxon>Dothideomycetes</taxon>
        <taxon>Pleosporomycetidae</taxon>
        <taxon>Pleosporales</taxon>
        <taxon>Massarineae</taxon>
        <taxon>Didymosphaeriaceae</taxon>
        <taxon>Paraconiothyrium</taxon>
    </lineage>
</organism>
<evidence type="ECO:0000313" key="2">
    <source>
        <dbReference type="Proteomes" id="UP001521785"/>
    </source>
</evidence>
<protein>
    <submittedName>
        <fullName evidence="1">Uncharacterized protein</fullName>
    </submittedName>
</protein>
<evidence type="ECO:0000313" key="1">
    <source>
        <dbReference type="EMBL" id="KAL1611934.1"/>
    </source>
</evidence>